<keyword evidence="3" id="KW-1185">Reference proteome</keyword>
<dbReference type="PANTHER" id="PTHR35400:SF1">
    <property type="entry name" value="SLR1083 PROTEIN"/>
    <property type="match status" value="1"/>
</dbReference>
<dbReference type="InterPro" id="IPR012296">
    <property type="entry name" value="Nuclease_put_TT1808"/>
</dbReference>
<evidence type="ECO:0000259" key="1">
    <source>
        <dbReference type="Pfam" id="PF05685"/>
    </source>
</evidence>
<comment type="caution">
    <text evidence="2">The sequence shown here is derived from an EMBL/GenBank/DDBJ whole genome shotgun (WGS) entry which is preliminary data.</text>
</comment>
<sequence length="191" mass="21495">MVVSHHAALRCWVIPEEGDVVTLHLPAVEVWTVDAIKDLPPELRYELHDGSLLIMSPARFWHQEIERRICNLLRAANRIASQQVGVLNTVRDTRVPDVAVFNAEPEDWDVTWHLAAAIALVVEVWSPGSDGKDRDTQWYAERGIPGYWLAEPIEGDKKNALITMHELKADANTYVVTSQATLAELEERGLS</sequence>
<dbReference type="Proteomes" id="UP000482960">
    <property type="component" value="Unassembled WGS sequence"/>
</dbReference>
<dbReference type="InterPro" id="IPR008538">
    <property type="entry name" value="Uma2"/>
</dbReference>
<name>A0A6V8LCY5_9ACTN</name>
<proteinExistence type="predicted"/>
<dbReference type="AlphaFoldDB" id="A0A6V8LCY5"/>
<accession>A0A6V8LCY5</accession>
<protein>
    <recommendedName>
        <fullName evidence="1">Putative restriction endonuclease domain-containing protein</fullName>
    </recommendedName>
</protein>
<evidence type="ECO:0000313" key="3">
    <source>
        <dbReference type="Proteomes" id="UP000482960"/>
    </source>
</evidence>
<dbReference type="Gene3D" id="3.90.1570.10">
    <property type="entry name" value="tt1808, chain A"/>
    <property type="match status" value="1"/>
</dbReference>
<dbReference type="EMBL" id="BLPG01000001">
    <property type="protein sequence ID" value="GFJ91867.1"/>
    <property type="molecule type" value="Genomic_DNA"/>
</dbReference>
<reference evidence="2 3" key="2">
    <citation type="submission" date="2020-03" db="EMBL/GenBank/DDBJ databases">
        <authorList>
            <person name="Ichikawa N."/>
            <person name="Kimura A."/>
            <person name="Kitahashi Y."/>
            <person name="Uohara A."/>
        </authorList>
    </citation>
    <scope>NUCLEOTIDE SEQUENCE [LARGE SCALE GENOMIC DNA]</scope>
    <source>
        <strain evidence="2 3">NBRC 108638</strain>
    </source>
</reference>
<dbReference type="Pfam" id="PF05685">
    <property type="entry name" value="Uma2"/>
    <property type="match status" value="1"/>
</dbReference>
<gene>
    <name evidence="2" type="ORF">Prum_055090</name>
</gene>
<evidence type="ECO:0000313" key="2">
    <source>
        <dbReference type="EMBL" id="GFJ91867.1"/>
    </source>
</evidence>
<dbReference type="PANTHER" id="PTHR35400">
    <property type="entry name" value="SLR1083 PROTEIN"/>
    <property type="match status" value="1"/>
</dbReference>
<dbReference type="CDD" id="cd06260">
    <property type="entry name" value="DUF820-like"/>
    <property type="match status" value="1"/>
</dbReference>
<dbReference type="InterPro" id="IPR011335">
    <property type="entry name" value="Restrct_endonuc-II-like"/>
</dbReference>
<organism evidence="2 3">
    <name type="scientific">Phytohabitans rumicis</name>
    <dbReference type="NCBI Taxonomy" id="1076125"/>
    <lineage>
        <taxon>Bacteria</taxon>
        <taxon>Bacillati</taxon>
        <taxon>Actinomycetota</taxon>
        <taxon>Actinomycetes</taxon>
        <taxon>Micromonosporales</taxon>
        <taxon>Micromonosporaceae</taxon>
    </lineage>
</organism>
<reference evidence="2 3" key="1">
    <citation type="submission" date="2020-03" db="EMBL/GenBank/DDBJ databases">
        <title>Whole genome shotgun sequence of Phytohabitans rumicis NBRC 108638.</title>
        <authorList>
            <person name="Komaki H."/>
            <person name="Tamura T."/>
        </authorList>
    </citation>
    <scope>NUCLEOTIDE SEQUENCE [LARGE SCALE GENOMIC DNA]</scope>
    <source>
        <strain evidence="2 3">NBRC 108638</strain>
    </source>
</reference>
<dbReference type="SUPFAM" id="SSF52980">
    <property type="entry name" value="Restriction endonuclease-like"/>
    <property type="match status" value="1"/>
</dbReference>
<feature type="domain" description="Putative restriction endonuclease" evidence="1">
    <location>
        <begin position="38"/>
        <end position="154"/>
    </location>
</feature>